<dbReference type="Gene3D" id="3.10.50.40">
    <property type="match status" value="1"/>
</dbReference>
<accession>R9PR42</accession>
<dbReference type="Proteomes" id="UP000014461">
    <property type="component" value="Unassembled WGS sequence"/>
</dbReference>
<dbReference type="InterPro" id="IPR000297">
    <property type="entry name" value="PPIase_PpiC"/>
</dbReference>
<evidence type="ECO:0000256" key="4">
    <source>
        <dbReference type="ARBA" id="ARBA00023110"/>
    </source>
</evidence>
<feature type="domain" description="PpiC" evidence="6">
    <location>
        <begin position="129"/>
        <end position="231"/>
    </location>
</feature>
<proteinExistence type="inferred from homology"/>
<dbReference type="PANTHER" id="PTHR47245">
    <property type="entry name" value="PEPTIDYLPROLYL ISOMERASE"/>
    <property type="match status" value="1"/>
</dbReference>
<evidence type="ECO:0000259" key="6">
    <source>
        <dbReference type="PROSITE" id="PS50198"/>
    </source>
</evidence>
<dbReference type="RefSeq" id="WP_016403604.1">
    <property type="nucleotide sequence ID" value="NZ_BARX01000035.1"/>
</dbReference>
<dbReference type="PANTHER" id="PTHR47245:SF2">
    <property type="entry name" value="PEPTIDYL-PROLYL CIS-TRANS ISOMERASE HP_0175-RELATED"/>
    <property type="match status" value="1"/>
</dbReference>
<dbReference type="STRING" id="1331007.AALB_3917"/>
<keyword evidence="5 7" id="KW-0413">Isomerase</keyword>
<name>R9PR42_AGAAL</name>
<evidence type="ECO:0000256" key="1">
    <source>
        <dbReference type="ARBA" id="ARBA00000971"/>
    </source>
</evidence>
<keyword evidence="4 5" id="KW-0697">Rotamase</keyword>
<dbReference type="GO" id="GO:0003755">
    <property type="term" value="F:peptidyl-prolyl cis-trans isomerase activity"/>
    <property type="evidence" value="ECO:0007669"/>
    <property type="project" value="UniProtKB-KW"/>
</dbReference>
<dbReference type="AlphaFoldDB" id="R9PR42"/>
<comment type="similarity">
    <text evidence="2">Belongs to the PpiC/parvulin rotamase family.</text>
</comment>
<comment type="catalytic activity">
    <reaction evidence="1">
        <text>[protein]-peptidylproline (omega=180) = [protein]-peptidylproline (omega=0)</text>
        <dbReference type="Rhea" id="RHEA:16237"/>
        <dbReference type="Rhea" id="RHEA-COMP:10747"/>
        <dbReference type="Rhea" id="RHEA-COMP:10748"/>
        <dbReference type="ChEBI" id="CHEBI:83833"/>
        <dbReference type="ChEBI" id="CHEBI:83834"/>
        <dbReference type="EC" id="5.2.1.8"/>
    </reaction>
</comment>
<dbReference type="InterPro" id="IPR027304">
    <property type="entry name" value="Trigger_fact/SurA_dom_sf"/>
</dbReference>
<dbReference type="SUPFAM" id="SSF54534">
    <property type="entry name" value="FKBP-like"/>
    <property type="match status" value="1"/>
</dbReference>
<evidence type="ECO:0000256" key="3">
    <source>
        <dbReference type="ARBA" id="ARBA00013194"/>
    </source>
</evidence>
<reference evidence="7" key="1">
    <citation type="journal article" date="2013" name="Genome Announc.">
        <title>Draft Genome Sequence of Agarivorans albus Strain MKT 106T, an Agarolytic Marine Bacterium.</title>
        <authorList>
            <person name="Yasuike M."/>
            <person name="Nakamura Y."/>
            <person name="Kai W."/>
            <person name="Fujiwara A."/>
            <person name="Fukui Y."/>
            <person name="Satomi M."/>
            <person name="Sano M."/>
        </authorList>
    </citation>
    <scope>NUCLEOTIDE SEQUENCE [LARGE SCALE GENOMIC DNA]</scope>
</reference>
<evidence type="ECO:0000313" key="7">
    <source>
        <dbReference type="EMBL" id="GAD03837.1"/>
    </source>
</evidence>
<dbReference type="Pfam" id="PF00639">
    <property type="entry name" value="Rotamase"/>
    <property type="match status" value="1"/>
</dbReference>
<evidence type="ECO:0000256" key="5">
    <source>
        <dbReference type="PROSITE-ProRule" id="PRU00278"/>
    </source>
</evidence>
<dbReference type="InterPro" id="IPR046357">
    <property type="entry name" value="PPIase_dom_sf"/>
</dbReference>
<dbReference type="EMBL" id="BARX01000035">
    <property type="protein sequence ID" value="GAD03837.1"/>
    <property type="molecule type" value="Genomic_DNA"/>
</dbReference>
<gene>
    <name evidence="7" type="ORF">AALB_3917</name>
</gene>
<dbReference type="EC" id="5.2.1.8" evidence="3"/>
<organism evidence="7 8">
    <name type="scientific">Agarivorans albus MKT 106</name>
    <dbReference type="NCBI Taxonomy" id="1331007"/>
    <lineage>
        <taxon>Bacteria</taxon>
        <taxon>Pseudomonadati</taxon>
        <taxon>Pseudomonadota</taxon>
        <taxon>Gammaproteobacteria</taxon>
        <taxon>Alteromonadales</taxon>
        <taxon>Alteromonadaceae</taxon>
        <taxon>Agarivorans</taxon>
    </lineage>
</organism>
<protein>
    <recommendedName>
        <fullName evidence="3">peptidylprolyl isomerase</fullName>
        <ecNumber evidence="3">5.2.1.8</ecNumber>
    </recommendedName>
</protein>
<dbReference type="PROSITE" id="PS50198">
    <property type="entry name" value="PPIC_PPIASE_2"/>
    <property type="match status" value="1"/>
</dbReference>
<keyword evidence="8" id="KW-1185">Reference proteome</keyword>
<dbReference type="OrthoDB" id="5706698at2"/>
<comment type="caution">
    <text evidence="7">The sequence shown here is derived from an EMBL/GenBank/DDBJ whole genome shotgun (WGS) entry which is preliminary data.</text>
</comment>
<evidence type="ECO:0000256" key="2">
    <source>
        <dbReference type="ARBA" id="ARBA00007656"/>
    </source>
</evidence>
<sequence length="276" mass="31151">MQGNKVAGLALILLTSAFLNGCEDSNVLAKVGDKEITKSDFEAYLTYKRIPQNDIAIQEKVLDDLVYKESLAQEIAKENTINEQAILAEIADLKRQLYINRYFDKFLAERVSDDMIRAYYANNITLYETKQARVAHILIRTNNRMSEQERQAKLTLARQIHSQLTSGENFQAIAKSISEDTVSANKGGDLGWLSEGAVSPEFSSRAFKLKQGEITEPFSTVFGFHIVTLLEEPQTARKPLEAVEGSIRYQLRSEAKSAEIERLKQDVKVTRQAIKE</sequence>
<evidence type="ECO:0000313" key="8">
    <source>
        <dbReference type="Proteomes" id="UP000014461"/>
    </source>
</evidence>
<dbReference type="SUPFAM" id="SSF109998">
    <property type="entry name" value="Triger factor/SurA peptide-binding domain-like"/>
    <property type="match status" value="1"/>
</dbReference>
<dbReference type="InterPro" id="IPR050245">
    <property type="entry name" value="PrsA_foldase"/>
</dbReference>